<dbReference type="NCBIfam" id="NF038126">
    <property type="entry name" value="PEP_CTERM_FxDxF"/>
    <property type="match status" value="1"/>
</dbReference>
<dbReference type="InterPro" id="IPR013424">
    <property type="entry name" value="Ice-binding_C"/>
</dbReference>
<proteinExistence type="predicted"/>
<feature type="chain" id="PRO_5047335135" evidence="1">
    <location>
        <begin position="32"/>
        <end position="176"/>
    </location>
</feature>
<comment type="caution">
    <text evidence="3">The sequence shown here is derived from an EMBL/GenBank/DDBJ whole genome shotgun (WGS) entry which is preliminary data.</text>
</comment>
<evidence type="ECO:0000256" key="1">
    <source>
        <dbReference type="SAM" id="SignalP"/>
    </source>
</evidence>
<keyword evidence="4" id="KW-1185">Reference proteome</keyword>
<gene>
    <name evidence="3" type="ORF">QWJ38_17890</name>
</gene>
<evidence type="ECO:0000259" key="2">
    <source>
        <dbReference type="Pfam" id="PF07589"/>
    </source>
</evidence>
<dbReference type="Pfam" id="PF07589">
    <property type="entry name" value="PEP-CTERM"/>
    <property type="match status" value="1"/>
</dbReference>
<reference evidence="3 4" key="1">
    <citation type="submission" date="2023-06" db="EMBL/GenBank/DDBJ databases">
        <title>Pelomonas sp. PFR6 16S ribosomal RNA gene Genome sequencing and assembly.</title>
        <authorList>
            <person name="Woo H."/>
        </authorList>
    </citation>
    <scope>NUCLEOTIDE SEQUENCE [LARGE SCALE GENOMIC DNA]</scope>
    <source>
        <strain evidence="3 4">PFR6</strain>
    </source>
</reference>
<evidence type="ECO:0000313" key="4">
    <source>
        <dbReference type="Proteomes" id="UP001228044"/>
    </source>
</evidence>
<name>A0ABT8DV19_9BURK</name>
<dbReference type="NCBIfam" id="TIGR02595">
    <property type="entry name" value="PEP_CTERM"/>
    <property type="match status" value="1"/>
</dbReference>
<feature type="domain" description="Ice-binding protein C-terminal" evidence="2">
    <location>
        <begin position="151"/>
        <end position="174"/>
    </location>
</feature>
<feature type="signal peptide" evidence="1">
    <location>
        <begin position="1"/>
        <end position="31"/>
    </location>
</feature>
<protein>
    <submittedName>
        <fullName evidence="3">FxDxF family PEP-CTERM protein</fullName>
    </submittedName>
</protein>
<sequence length="176" mass="17713">MHQTQQGGKAMKLSKVIAASSLALASAGSFAVSLGAIDLSSGSGFFGNTPIAGAFVDTLTFTVTTLATFNGSITSAVNGTQDVDFTSIVLTPGSLAFTSVLGDPVEVWAAPAVGFSLSPGVYTLTLTGTNSASMGSYAGNLALTPGSPTLVPEPESYAMMLAGLGLVTLLTRRRRG</sequence>
<evidence type="ECO:0000313" key="3">
    <source>
        <dbReference type="EMBL" id="MDN3922166.1"/>
    </source>
</evidence>
<dbReference type="EMBL" id="JAUHHC010000005">
    <property type="protein sequence ID" value="MDN3922166.1"/>
    <property type="molecule type" value="Genomic_DNA"/>
</dbReference>
<accession>A0ABT8DV19</accession>
<keyword evidence="1" id="KW-0732">Signal</keyword>
<dbReference type="Proteomes" id="UP001228044">
    <property type="component" value="Unassembled WGS sequence"/>
</dbReference>
<organism evidence="3 4">
    <name type="scientific">Roseateles violae</name>
    <dbReference type="NCBI Taxonomy" id="3058042"/>
    <lineage>
        <taxon>Bacteria</taxon>
        <taxon>Pseudomonadati</taxon>
        <taxon>Pseudomonadota</taxon>
        <taxon>Betaproteobacteria</taxon>
        <taxon>Burkholderiales</taxon>
        <taxon>Sphaerotilaceae</taxon>
        <taxon>Roseateles</taxon>
    </lineage>
</organism>